<dbReference type="RefSeq" id="WP_158638934.1">
    <property type="nucleotide sequence ID" value="NZ_VLKR01000027.1"/>
</dbReference>
<evidence type="ECO:0000313" key="1">
    <source>
        <dbReference type="EMBL" id="TWI16698.1"/>
    </source>
</evidence>
<comment type="caution">
    <text evidence="1">The sequence shown here is derived from an EMBL/GenBank/DDBJ whole genome shotgun (WGS) entry which is preliminary data.</text>
</comment>
<proteinExistence type="predicted"/>
<sequence>MKQWVVRSNRYEPKFADMLEQWANHNNIALLATRPAKPRDKASVEGAVKITYQRIYAPLRNETFKSIRELNIAITHLIK</sequence>
<dbReference type="AlphaFoldDB" id="A0A562MA64"/>
<dbReference type="Proteomes" id="UP000315908">
    <property type="component" value="Unassembled WGS sequence"/>
</dbReference>
<gene>
    <name evidence="1" type="ORF">IQ31_04236</name>
</gene>
<protein>
    <recommendedName>
        <fullName evidence="3">Integrase catalytic domain-containing protein</fullName>
    </recommendedName>
</protein>
<evidence type="ECO:0008006" key="3">
    <source>
        <dbReference type="Google" id="ProtNLM"/>
    </source>
</evidence>
<name>A0A562MA64_9SPHI</name>
<accession>A0A562MA64</accession>
<reference evidence="1 2" key="1">
    <citation type="journal article" date="2015" name="Stand. Genomic Sci.">
        <title>Genomic Encyclopedia of Bacterial and Archaeal Type Strains, Phase III: the genomes of soil and plant-associated and newly described type strains.</title>
        <authorList>
            <person name="Whitman W.B."/>
            <person name="Woyke T."/>
            <person name="Klenk H.P."/>
            <person name="Zhou Y."/>
            <person name="Lilburn T.G."/>
            <person name="Beck B.J."/>
            <person name="De Vos P."/>
            <person name="Vandamme P."/>
            <person name="Eisen J.A."/>
            <person name="Garrity G."/>
            <person name="Hugenholtz P."/>
            <person name="Kyrpides N.C."/>
        </authorList>
    </citation>
    <scope>NUCLEOTIDE SEQUENCE [LARGE SCALE GENOMIC DNA]</scope>
    <source>
        <strain evidence="1 2">CGMCC 1.6855</strain>
    </source>
</reference>
<organism evidence="1 2">
    <name type="scientific">Sphingobacterium siyangense</name>
    <dbReference type="NCBI Taxonomy" id="459529"/>
    <lineage>
        <taxon>Bacteria</taxon>
        <taxon>Pseudomonadati</taxon>
        <taxon>Bacteroidota</taxon>
        <taxon>Sphingobacteriia</taxon>
        <taxon>Sphingobacteriales</taxon>
        <taxon>Sphingobacteriaceae</taxon>
        <taxon>Sphingobacterium</taxon>
    </lineage>
</organism>
<dbReference type="EMBL" id="VLKR01000027">
    <property type="protein sequence ID" value="TWI16698.1"/>
    <property type="molecule type" value="Genomic_DNA"/>
</dbReference>
<dbReference type="OrthoDB" id="3193769at2"/>
<evidence type="ECO:0000313" key="2">
    <source>
        <dbReference type="Proteomes" id="UP000315908"/>
    </source>
</evidence>